<evidence type="ECO:0000313" key="1">
    <source>
        <dbReference type="EMBL" id="KZW01137.1"/>
    </source>
</evidence>
<sequence>MPSTTFRIPYWRSCDRPCFVRVSTVGGVFNRPPLALRSVKSGLVAEVTRELHATAQAPRGRLNRQLCVTIGAKRVPSIQDVREVALVTGAGFSGGSTVSRIALACLRASREIRYGAHVVQWETNSAEHGLVLVLQSLDMCAEPERQLHALGRTTRSVRAVLVTRYAARYPGSSVAVDLAQMQPTPNKFPLSRIRRRYSHEDEAGNFEADGTVLVSSYAPNSAVSCAPISALPWTTSFFVFVNLAILSRAVDVVNVCCRLPILTLSRRALRTRAARELSAVSIPYHSALFVPSPRDRWKRQASIYSSAQPLVIVSRALSLGTTSSHAGLAALSAFRMAQVRLLVRSPRDHWIPQASIYSSAQLPVIVSRALPGGHSLEHPEKFLEYRCETVDARHYRASRGCLAQLIPIVHVAERLYLSTLSRTQSSDCSQLRLLAVYDGSGDSLEHPEKFLQYRGRTQVSRPGPSRSRVDRAQARIPRHLSRVPNVDLALAHWQFLTRHRWFQHPEKFLKYCGPGTSGVELALFPLAIVSNGRLSLLRGIADRSIGRSPAARFLYATFQHRDGVRVHSQMHHGVSLLEKFLKYRGPGTSESSCSFSLSQTCVCRLSAGITDRRSRSLHAIFVLPSDVGKAPNLTSFRFVSCSLVNVKHSEKFLKYRKRAPGQLHFDQASRLGTE</sequence>
<dbReference type="InParanoid" id="A0A165NS00"/>
<proteinExistence type="predicted"/>
<evidence type="ECO:0000313" key="2">
    <source>
        <dbReference type="Proteomes" id="UP000077266"/>
    </source>
</evidence>
<dbReference type="Proteomes" id="UP000077266">
    <property type="component" value="Unassembled WGS sequence"/>
</dbReference>
<dbReference type="EMBL" id="KV425896">
    <property type="protein sequence ID" value="KZW01137.1"/>
    <property type="molecule type" value="Genomic_DNA"/>
</dbReference>
<organism evidence="1 2">
    <name type="scientific">Exidia glandulosa HHB12029</name>
    <dbReference type="NCBI Taxonomy" id="1314781"/>
    <lineage>
        <taxon>Eukaryota</taxon>
        <taxon>Fungi</taxon>
        <taxon>Dikarya</taxon>
        <taxon>Basidiomycota</taxon>
        <taxon>Agaricomycotina</taxon>
        <taxon>Agaricomycetes</taxon>
        <taxon>Auriculariales</taxon>
        <taxon>Exidiaceae</taxon>
        <taxon>Exidia</taxon>
    </lineage>
</organism>
<reference evidence="1 2" key="1">
    <citation type="journal article" date="2016" name="Mol. Biol. Evol.">
        <title>Comparative Genomics of Early-Diverging Mushroom-Forming Fungi Provides Insights into the Origins of Lignocellulose Decay Capabilities.</title>
        <authorList>
            <person name="Nagy L.G."/>
            <person name="Riley R."/>
            <person name="Tritt A."/>
            <person name="Adam C."/>
            <person name="Daum C."/>
            <person name="Floudas D."/>
            <person name="Sun H."/>
            <person name="Yadav J.S."/>
            <person name="Pangilinan J."/>
            <person name="Larsson K.H."/>
            <person name="Matsuura K."/>
            <person name="Barry K."/>
            <person name="Labutti K."/>
            <person name="Kuo R."/>
            <person name="Ohm R.A."/>
            <person name="Bhattacharya S.S."/>
            <person name="Shirouzu T."/>
            <person name="Yoshinaga Y."/>
            <person name="Martin F.M."/>
            <person name="Grigoriev I.V."/>
            <person name="Hibbett D.S."/>
        </authorList>
    </citation>
    <scope>NUCLEOTIDE SEQUENCE [LARGE SCALE GENOMIC DNA]</scope>
    <source>
        <strain evidence="1 2">HHB12029</strain>
    </source>
</reference>
<dbReference type="AlphaFoldDB" id="A0A165NS00"/>
<name>A0A165NS00_EXIGL</name>
<keyword evidence="2" id="KW-1185">Reference proteome</keyword>
<accession>A0A165NS00</accession>
<gene>
    <name evidence="1" type="ORF">EXIGLDRAFT_761146</name>
</gene>
<protein>
    <submittedName>
        <fullName evidence="1">Uncharacterized protein</fullName>
    </submittedName>
</protein>